<proteinExistence type="predicted"/>
<accession>A0A8S3SKT6</accession>
<evidence type="ECO:0000313" key="1">
    <source>
        <dbReference type="EMBL" id="CAG2221440.1"/>
    </source>
</evidence>
<reference evidence="1" key="1">
    <citation type="submission" date="2021-03" db="EMBL/GenBank/DDBJ databases">
        <authorList>
            <person name="Bekaert M."/>
        </authorList>
    </citation>
    <scope>NUCLEOTIDE SEQUENCE</scope>
</reference>
<dbReference type="EMBL" id="CAJPWZ010001680">
    <property type="protein sequence ID" value="CAG2221440.1"/>
    <property type="molecule type" value="Genomic_DNA"/>
</dbReference>
<sequence length="162" mass="18596">MTKLGREVMQPVDLLLGTAESNIEIHQPHQYTKKNQKALEKAHKTARDNLKAAQFRQKRDYDVNLNNRIYNKGEVVYSLRIGQMGEENIHDLSQLFEEDNDREPDIFVQETENGINKDHAGSTGLGSFQQLQYLESFLDITEEIQEIGIEQHGSGLESRILI</sequence>
<protein>
    <submittedName>
        <fullName evidence="1">Uncharacterized protein</fullName>
    </submittedName>
</protein>
<name>A0A8S3SKT6_MYTED</name>
<comment type="caution">
    <text evidence="1">The sequence shown here is derived from an EMBL/GenBank/DDBJ whole genome shotgun (WGS) entry which is preliminary data.</text>
</comment>
<gene>
    <name evidence="1" type="ORF">MEDL_34711</name>
</gene>
<dbReference type="Proteomes" id="UP000683360">
    <property type="component" value="Unassembled WGS sequence"/>
</dbReference>
<organism evidence="1 2">
    <name type="scientific">Mytilus edulis</name>
    <name type="common">Blue mussel</name>
    <dbReference type="NCBI Taxonomy" id="6550"/>
    <lineage>
        <taxon>Eukaryota</taxon>
        <taxon>Metazoa</taxon>
        <taxon>Spiralia</taxon>
        <taxon>Lophotrochozoa</taxon>
        <taxon>Mollusca</taxon>
        <taxon>Bivalvia</taxon>
        <taxon>Autobranchia</taxon>
        <taxon>Pteriomorphia</taxon>
        <taxon>Mytilida</taxon>
        <taxon>Mytiloidea</taxon>
        <taxon>Mytilidae</taxon>
        <taxon>Mytilinae</taxon>
        <taxon>Mytilus</taxon>
    </lineage>
</organism>
<dbReference type="AlphaFoldDB" id="A0A8S3SKT6"/>
<evidence type="ECO:0000313" key="2">
    <source>
        <dbReference type="Proteomes" id="UP000683360"/>
    </source>
</evidence>
<keyword evidence="2" id="KW-1185">Reference proteome</keyword>